<sequence>MKSFFKHIACVFAFLILQISPTSAQTIKAYTEEWPPYNFLQDGEVTGITTEILRATCANAKIQCEFQLVPWIRAYKTVQETPNTLIYTIARVPSREQQFIWIGPVLPRTTWIYVRKEVADKVHQIKDLAKFRIGLIRAEASVSELTQAGVPESAIRIFNSNTDVMRTAKIGHLDVLINTEIGMAMNQKNFDLPADSFVRLMKLYDGGALYFGLHLHSDPELVERLQASLDKLKREAKIQVIVHQYTRM</sequence>
<keyword evidence="1" id="KW-0732">Signal</keyword>
<comment type="caution">
    <text evidence="3">The sequence shown here is derived from an EMBL/GenBank/DDBJ whole genome shotgun (WGS) entry which is preliminary data.</text>
</comment>
<name>A0ABV6IC33_9BURK</name>
<dbReference type="EMBL" id="JBHLXJ010000007">
    <property type="protein sequence ID" value="MFC0349367.1"/>
    <property type="molecule type" value="Genomic_DNA"/>
</dbReference>
<reference evidence="3 4" key="1">
    <citation type="submission" date="2024-09" db="EMBL/GenBank/DDBJ databases">
        <authorList>
            <person name="Sun Q."/>
            <person name="Mori K."/>
        </authorList>
    </citation>
    <scope>NUCLEOTIDE SEQUENCE [LARGE SCALE GENOMIC DNA]</scope>
    <source>
        <strain evidence="3 4">CCM 8677</strain>
    </source>
</reference>
<protein>
    <submittedName>
        <fullName evidence="3">Substrate-binding periplasmic protein</fullName>
    </submittedName>
</protein>
<feature type="chain" id="PRO_5046987982" evidence="1">
    <location>
        <begin position="25"/>
        <end position="248"/>
    </location>
</feature>
<evidence type="ECO:0000259" key="2">
    <source>
        <dbReference type="Pfam" id="PF00497"/>
    </source>
</evidence>
<evidence type="ECO:0000313" key="4">
    <source>
        <dbReference type="Proteomes" id="UP001589844"/>
    </source>
</evidence>
<dbReference type="PANTHER" id="PTHR38834">
    <property type="entry name" value="PERIPLASMIC SUBSTRATE BINDING PROTEIN FAMILY 3"/>
    <property type="match status" value="1"/>
</dbReference>
<dbReference type="Gene3D" id="3.40.190.10">
    <property type="entry name" value="Periplasmic binding protein-like II"/>
    <property type="match status" value="2"/>
</dbReference>
<feature type="domain" description="Solute-binding protein family 3/N-terminal" evidence="2">
    <location>
        <begin position="30"/>
        <end position="246"/>
    </location>
</feature>
<proteinExistence type="predicted"/>
<dbReference type="Pfam" id="PF00497">
    <property type="entry name" value="SBP_bac_3"/>
    <property type="match status" value="1"/>
</dbReference>
<organism evidence="3 4">
    <name type="scientific">Undibacterium danionis</name>
    <dbReference type="NCBI Taxonomy" id="1812100"/>
    <lineage>
        <taxon>Bacteria</taxon>
        <taxon>Pseudomonadati</taxon>
        <taxon>Pseudomonadota</taxon>
        <taxon>Betaproteobacteria</taxon>
        <taxon>Burkholderiales</taxon>
        <taxon>Oxalobacteraceae</taxon>
        <taxon>Undibacterium</taxon>
    </lineage>
</organism>
<dbReference type="PANTHER" id="PTHR38834:SF3">
    <property type="entry name" value="SOLUTE-BINDING PROTEIN FAMILY 3_N-TERMINAL DOMAIN-CONTAINING PROTEIN"/>
    <property type="match status" value="1"/>
</dbReference>
<dbReference type="InterPro" id="IPR001638">
    <property type="entry name" value="Solute-binding_3/MltF_N"/>
</dbReference>
<gene>
    <name evidence="3" type="ORF">ACFFJH_06080</name>
</gene>
<accession>A0ABV6IC33</accession>
<dbReference type="Proteomes" id="UP001589844">
    <property type="component" value="Unassembled WGS sequence"/>
</dbReference>
<dbReference type="SUPFAM" id="SSF53850">
    <property type="entry name" value="Periplasmic binding protein-like II"/>
    <property type="match status" value="1"/>
</dbReference>
<evidence type="ECO:0000313" key="3">
    <source>
        <dbReference type="EMBL" id="MFC0349367.1"/>
    </source>
</evidence>
<feature type="signal peptide" evidence="1">
    <location>
        <begin position="1"/>
        <end position="24"/>
    </location>
</feature>
<evidence type="ECO:0000256" key="1">
    <source>
        <dbReference type="SAM" id="SignalP"/>
    </source>
</evidence>
<dbReference type="RefSeq" id="WP_390210950.1">
    <property type="nucleotide sequence ID" value="NZ_JBHLXJ010000007.1"/>
</dbReference>
<keyword evidence="4" id="KW-1185">Reference proteome</keyword>